<proteinExistence type="predicted"/>
<evidence type="ECO:0000313" key="2">
    <source>
        <dbReference type="Proteomes" id="UP000007151"/>
    </source>
</evidence>
<dbReference type="KEGG" id="dpl:KGM_212443B"/>
<keyword evidence="2" id="KW-1185">Reference proteome</keyword>
<name>A0A212F8P2_DANPL</name>
<protein>
    <submittedName>
        <fullName evidence="1">Diazepam-binding inhibitor</fullName>
    </submittedName>
</protein>
<evidence type="ECO:0000313" key="1">
    <source>
        <dbReference type="EMBL" id="OWR50112.1"/>
    </source>
</evidence>
<comment type="caution">
    <text evidence="1">The sequence shown here is derived from an EMBL/GenBank/DDBJ whole genome shotgun (WGS) entry which is preliminary data.</text>
</comment>
<organism evidence="1 2">
    <name type="scientific">Danaus plexippus plexippus</name>
    <dbReference type="NCBI Taxonomy" id="278856"/>
    <lineage>
        <taxon>Eukaryota</taxon>
        <taxon>Metazoa</taxon>
        <taxon>Ecdysozoa</taxon>
        <taxon>Arthropoda</taxon>
        <taxon>Hexapoda</taxon>
        <taxon>Insecta</taxon>
        <taxon>Pterygota</taxon>
        <taxon>Neoptera</taxon>
        <taxon>Endopterygota</taxon>
        <taxon>Lepidoptera</taxon>
        <taxon>Glossata</taxon>
        <taxon>Ditrysia</taxon>
        <taxon>Papilionoidea</taxon>
        <taxon>Nymphalidae</taxon>
        <taxon>Danainae</taxon>
        <taxon>Danaini</taxon>
        <taxon>Danaina</taxon>
        <taxon>Danaus</taxon>
        <taxon>Danaus</taxon>
    </lineage>
</organism>
<dbReference type="Proteomes" id="UP000007151">
    <property type="component" value="Unassembled WGS sequence"/>
</dbReference>
<dbReference type="EMBL" id="AGBW02009689">
    <property type="protein sequence ID" value="OWR50112.1"/>
    <property type="molecule type" value="Genomic_DNA"/>
</dbReference>
<dbReference type="InParanoid" id="A0A212F8P2"/>
<sequence>VNALRCHDAGAARGGCDLFQLISLPRNLTYLQMITKMAVT</sequence>
<feature type="non-terminal residue" evidence="1">
    <location>
        <position position="1"/>
    </location>
</feature>
<dbReference type="AlphaFoldDB" id="A0A212F8P2"/>
<gene>
    <name evidence="1" type="ORF">KGM_212443B</name>
</gene>
<accession>A0A212F8P2</accession>
<reference evidence="1 2" key="1">
    <citation type="journal article" date="2011" name="Cell">
        <title>The monarch butterfly genome yields insights into long-distance migration.</title>
        <authorList>
            <person name="Zhan S."/>
            <person name="Merlin C."/>
            <person name="Boore J.L."/>
            <person name="Reppert S.M."/>
        </authorList>
    </citation>
    <scope>NUCLEOTIDE SEQUENCE [LARGE SCALE GENOMIC DNA]</scope>
    <source>
        <strain evidence="1">F-2</strain>
    </source>
</reference>